<organism evidence="2 3">
    <name type="scientific">Meloidogyne enterolobii</name>
    <name type="common">Root-knot nematode worm</name>
    <name type="synonym">Meloidogyne mayaguensis</name>
    <dbReference type="NCBI Taxonomy" id="390850"/>
    <lineage>
        <taxon>Eukaryota</taxon>
        <taxon>Metazoa</taxon>
        <taxon>Ecdysozoa</taxon>
        <taxon>Nematoda</taxon>
        <taxon>Chromadorea</taxon>
        <taxon>Rhabditida</taxon>
        <taxon>Tylenchina</taxon>
        <taxon>Tylenchomorpha</taxon>
        <taxon>Tylenchoidea</taxon>
        <taxon>Meloidogynidae</taxon>
        <taxon>Meloidogyninae</taxon>
        <taxon>Meloidogyne</taxon>
    </lineage>
</organism>
<dbReference type="Proteomes" id="UP000580250">
    <property type="component" value="Unassembled WGS sequence"/>
</dbReference>
<feature type="compositionally biased region" description="Acidic residues" evidence="1">
    <location>
        <begin position="225"/>
        <end position="234"/>
    </location>
</feature>
<feature type="region of interest" description="Disordered" evidence="1">
    <location>
        <begin position="545"/>
        <end position="632"/>
    </location>
</feature>
<reference evidence="2 3" key="1">
    <citation type="submission" date="2020-08" db="EMBL/GenBank/DDBJ databases">
        <authorList>
            <person name="Koutsovoulos G."/>
            <person name="Danchin GJ E."/>
        </authorList>
    </citation>
    <scope>NUCLEOTIDE SEQUENCE [LARGE SCALE GENOMIC DNA]</scope>
</reference>
<feature type="region of interest" description="Disordered" evidence="1">
    <location>
        <begin position="395"/>
        <end position="480"/>
    </location>
</feature>
<feature type="compositionally biased region" description="Low complexity" evidence="1">
    <location>
        <begin position="335"/>
        <end position="346"/>
    </location>
</feature>
<evidence type="ECO:0000256" key="1">
    <source>
        <dbReference type="SAM" id="MobiDB-lite"/>
    </source>
</evidence>
<feature type="compositionally biased region" description="Polar residues" evidence="1">
    <location>
        <begin position="235"/>
        <end position="249"/>
    </location>
</feature>
<proteinExistence type="predicted"/>
<feature type="region of interest" description="Disordered" evidence="1">
    <location>
        <begin position="330"/>
        <end position="366"/>
    </location>
</feature>
<feature type="compositionally biased region" description="Acidic residues" evidence="1">
    <location>
        <begin position="562"/>
        <end position="579"/>
    </location>
</feature>
<feature type="compositionally biased region" description="Low complexity" evidence="1">
    <location>
        <begin position="398"/>
        <end position="416"/>
    </location>
</feature>
<dbReference type="EMBL" id="CAJEWN010000072">
    <property type="protein sequence ID" value="CAD2158887.1"/>
    <property type="molecule type" value="Genomic_DNA"/>
</dbReference>
<dbReference type="OrthoDB" id="5853768at2759"/>
<feature type="compositionally biased region" description="Low complexity" evidence="1">
    <location>
        <begin position="25"/>
        <end position="49"/>
    </location>
</feature>
<feature type="compositionally biased region" description="Basic and acidic residues" evidence="1">
    <location>
        <begin position="580"/>
        <end position="600"/>
    </location>
</feature>
<sequence length="646" mass="72504">MSSSPTNQQQSPTPSLPLPPPPPTTADTQQQQQQQNNIAPSTSSSLNTENNNVKEYNILLIGIKRIRQILFDQLKQSAQKYEQHNHYTDISYLTFEFKQGEFSTLELMQIDPRTTRTGAHLMAIRKAHAAIICYAAHIPSSFHVLTGFSEDFNTSQSAEEKGGKGKGKIAKNTARPSASLLLCDNDVLIEEDEDKNEKGGEEIEEERDLNKPLISKLNLNGNLNENEEESEETIQESPKINTNNNQSTPRLRRPSMEKMVKELEGEGNDWLITREKGEQLATMFGPDCQFKCFSFSALKAEQEAVEAEGLNDNTFIVTIIDQLIKRAEDVKSGRSTKNNTNNSTNNHLRRRSNSPTNLNSRRLSPLSTNLKRMLQGGTNHLKGGGNAVVKLITKKKNNNTNEENNTTNNAATNTNVENKKTSLGGMRRLFSRQKSEERNIPVKSGSTLSLPNSQQQQETQQQPTENGKSNPPPSTSTSIFGNAYRAIITNPRERLKQRNNKIASTVPLAGNDVDNTTTTIVQQQPRKSLAAISTTKNSNFDIVQIQPPTGEINGEPFNFNNDEGEDEENQKEEEGEEQKEENKEENKIIKEINDEKKIEKEEEEENQQIQQQQTTSLQQEQQPPPPTKINRFKKFAKQSSTACIIC</sequence>
<feature type="compositionally biased region" description="Polar residues" evidence="1">
    <location>
        <begin position="444"/>
        <end position="453"/>
    </location>
</feature>
<evidence type="ECO:0000313" key="3">
    <source>
        <dbReference type="Proteomes" id="UP000580250"/>
    </source>
</evidence>
<feature type="region of interest" description="Disordered" evidence="1">
    <location>
        <begin position="1"/>
        <end position="49"/>
    </location>
</feature>
<feature type="compositionally biased region" description="Low complexity" evidence="1">
    <location>
        <begin position="454"/>
        <end position="465"/>
    </location>
</feature>
<evidence type="ECO:0000313" key="2">
    <source>
        <dbReference type="EMBL" id="CAD2158887.1"/>
    </source>
</evidence>
<feature type="region of interest" description="Disordered" evidence="1">
    <location>
        <begin position="191"/>
        <end position="255"/>
    </location>
</feature>
<protein>
    <submittedName>
        <fullName evidence="2">Uncharacterized protein</fullName>
    </submittedName>
</protein>
<feature type="compositionally biased region" description="Low complexity" evidence="1">
    <location>
        <begin position="1"/>
        <end position="13"/>
    </location>
</feature>
<dbReference type="AlphaFoldDB" id="A0A6V7UJY6"/>
<accession>A0A6V7UJY6</accession>
<feature type="compositionally biased region" description="Pro residues" evidence="1">
    <location>
        <begin position="14"/>
        <end position="24"/>
    </location>
</feature>
<gene>
    <name evidence="2" type="ORF">MENT_LOCUS13407</name>
</gene>
<comment type="caution">
    <text evidence="2">The sequence shown here is derived from an EMBL/GenBank/DDBJ whole genome shotgun (WGS) entry which is preliminary data.</text>
</comment>
<feature type="compositionally biased region" description="Polar residues" evidence="1">
    <location>
        <begin position="355"/>
        <end position="366"/>
    </location>
</feature>
<name>A0A6V7UJY6_MELEN</name>